<dbReference type="InterPro" id="IPR011659">
    <property type="entry name" value="WD40"/>
</dbReference>
<evidence type="ECO:0000313" key="4">
    <source>
        <dbReference type="Proteomes" id="UP000264702"/>
    </source>
</evidence>
<name>A0A372IJI2_9BACT</name>
<reference evidence="3 4" key="1">
    <citation type="submission" date="2018-08" db="EMBL/GenBank/DDBJ databases">
        <title>Acidipila sp. 4G-K13, an acidobacterium isolated from forest soil.</title>
        <authorList>
            <person name="Gao Z.-H."/>
            <person name="Qiu L.-H."/>
        </authorList>
    </citation>
    <scope>NUCLEOTIDE SEQUENCE [LARGE SCALE GENOMIC DNA]</scope>
    <source>
        <strain evidence="3 4">4G-K13</strain>
    </source>
</reference>
<feature type="transmembrane region" description="Helical" evidence="2">
    <location>
        <begin position="139"/>
        <end position="160"/>
    </location>
</feature>
<keyword evidence="2" id="KW-0472">Membrane</keyword>
<dbReference type="SUPFAM" id="SSF82171">
    <property type="entry name" value="DPP6 N-terminal domain-like"/>
    <property type="match status" value="2"/>
</dbReference>
<dbReference type="PANTHER" id="PTHR36842">
    <property type="entry name" value="PROTEIN TOLB HOMOLOG"/>
    <property type="match status" value="1"/>
</dbReference>
<evidence type="ECO:0000256" key="1">
    <source>
        <dbReference type="ARBA" id="ARBA00009820"/>
    </source>
</evidence>
<dbReference type="EMBL" id="QVQT01000008">
    <property type="protein sequence ID" value="RFU14899.1"/>
    <property type="molecule type" value="Genomic_DNA"/>
</dbReference>
<dbReference type="Pfam" id="PF07676">
    <property type="entry name" value="PD40"/>
    <property type="match status" value="4"/>
</dbReference>
<dbReference type="Proteomes" id="UP000264702">
    <property type="component" value="Unassembled WGS sequence"/>
</dbReference>
<evidence type="ECO:0000313" key="3">
    <source>
        <dbReference type="EMBL" id="RFU14899.1"/>
    </source>
</evidence>
<comment type="caution">
    <text evidence="3">The sequence shown here is derived from an EMBL/GenBank/DDBJ whole genome shotgun (WGS) entry which is preliminary data.</text>
</comment>
<dbReference type="Gene3D" id="2.120.10.30">
    <property type="entry name" value="TolB, C-terminal domain"/>
    <property type="match status" value="3"/>
</dbReference>
<keyword evidence="2" id="KW-0812">Transmembrane</keyword>
<comment type="similarity">
    <text evidence="1">Belongs to the TolB family.</text>
</comment>
<sequence>MDRELARNQLRRILLSAEFVRAQRMSRFLSHVVEKSLLSDLDSLKERQIGISVFDRPEDWDPKLDNIVRSEARRLRAKLEAYAAANDPEERVRITIPKGSYIATFDVRNIPEPAIGRGPHDSPVLPQRTYIGRFRDARLWALGLALAVTFTACVGVLAAAHDYAVSANDRHRYGATWSIAPFAVDSGRQFSPDISPDGRLIAYVAVDADNGSSNSSDIIVRPATGGSATDLIHNGHYNLHPAWSPSGDRLAYLQKLDTESRLIISGRDGRSQRQVSSIHDATSEWTSSGPLADCQKLSWSRDGRSIYLTSQVADLPDYGIVSVSTADGRQHAVTMPPGVDQDCYARISPDGRTLAFARFISHGVSDIYVVSPEGGTPKRLTYVNSEIRGLDWSADGESIIYAVRDLNRSELRVLNVSTGSFGVLPLNSAWASDPVFSPASQSLAFVEQEDRWTIWRARLDHGHIEDAKPFLTTSGQNHSPSVSPDGKTVAFVSDRSGAPEIWFASPDGSQLRQMTHFGGPWLGTIRWSPDSSRIIFDARPGGHATIFMMAAEDSAPAPILQGDFECRRPSWSRRGDYIYYDSTSHGRSQLWTRSLPDAQSTVIGPSGSQDAQESKDGKDVFFLVQNPGSSSSLWKSSTAPGSKASPLSISPTPVLDWTVANDTLLYTQQHRDSFNLVSYDPRSRRSVVLGVMPQDLSPGTPSLAASPDGKWIFYAVVTHVRSDISLATAPR</sequence>
<gene>
    <name evidence="3" type="ORF">D0Y96_18980</name>
</gene>
<keyword evidence="2" id="KW-1133">Transmembrane helix</keyword>
<organism evidence="3 4">
    <name type="scientific">Paracidobacterium acidisoli</name>
    <dbReference type="NCBI Taxonomy" id="2303751"/>
    <lineage>
        <taxon>Bacteria</taxon>
        <taxon>Pseudomonadati</taxon>
        <taxon>Acidobacteriota</taxon>
        <taxon>Terriglobia</taxon>
        <taxon>Terriglobales</taxon>
        <taxon>Acidobacteriaceae</taxon>
        <taxon>Paracidobacterium</taxon>
    </lineage>
</organism>
<evidence type="ECO:0000256" key="2">
    <source>
        <dbReference type="SAM" id="Phobius"/>
    </source>
</evidence>
<dbReference type="AlphaFoldDB" id="A0A372IJI2"/>
<dbReference type="InterPro" id="IPR011042">
    <property type="entry name" value="6-blade_b-propeller_TolB-like"/>
</dbReference>
<protein>
    <submittedName>
        <fullName evidence="3">Uncharacterized protein</fullName>
    </submittedName>
</protein>
<keyword evidence="4" id="KW-1185">Reference proteome</keyword>
<accession>A0A372IJI2</accession>
<proteinExistence type="inferred from homology"/>
<dbReference type="PANTHER" id="PTHR36842:SF1">
    <property type="entry name" value="PROTEIN TOLB"/>
    <property type="match status" value="1"/>
</dbReference>